<dbReference type="Proteomes" id="UP000185839">
    <property type="component" value="Unassembled WGS sequence"/>
</dbReference>
<dbReference type="RefSeq" id="WP_076385953.1">
    <property type="nucleotide sequence ID" value="NZ_FTOI01000003.1"/>
</dbReference>
<proteinExistence type="predicted"/>
<protein>
    <submittedName>
        <fullName evidence="1">Uncharacterized protein</fullName>
    </submittedName>
</protein>
<reference evidence="2" key="1">
    <citation type="submission" date="2017-01" db="EMBL/GenBank/DDBJ databases">
        <authorList>
            <person name="Varghese N."/>
            <person name="Submissions S."/>
        </authorList>
    </citation>
    <scope>NUCLEOTIDE SEQUENCE [LARGE SCALE GENOMIC DNA]</scope>
    <source>
        <strain evidence="2">DSM 23145</strain>
    </source>
</reference>
<keyword evidence="2" id="KW-1185">Reference proteome</keyword>
<accession>A0A1N7KLE2</accession>
<gene>
    <name evidence="1" type="ORF">SAMN05421789_103256</name>
</gene>
<dbReference type="AlphaFoldDB" id="A0A1N7KLE2"/>
<dbReference type="EMBL" id="FTOI01000003">
    <property type="protein sequence ID" value="SIS62260.1"/>
    <property type="molecule type" value="Genomic_DNA"/>
</dbReference>
<sequence>MVAKKDQLQQLLDALVENDREMLIFCIKQYYPGTFSENELWSIALEPKVQLRERIKQIILIEINAIKSGTIS</sequence>
<name>A0A1N7KLE2_9FLAO</name>
<evidence type="ECO:0000313" key="2">
    <source>
        <dbReference type="Proteomes" id="UP000185839"/>
    </source>
</evidence>
<organism evidence="1 2">
    <name type="scientific">Kaistella chaponensis</name>
    <dbReference type="NCBI Taxonomy" id="713588"/>
    <lineage>
        <taxon>Bacteria</taxon>
        <taxon>Pseudomonadati</taxon>
        <taxon>Bacteroidota</taxon>
        <taxon>Flavobacteriia</taxon>
        <taxon>Flavobacteriales</taxon>
        <taxon>Weeksellaceae</taxon>
        <taxon>Chryseobacterium group</taxon>
        <taxon>Kaistella</taxon>
    </lineage>
</organism>
<evidence type="ECO:0000313" key="1">
    <source>
        <dbReference type="EMBL" id="SIS62260.1"/>
    </source>
</evidence>